<proteinExistence type="predicted"/>
<dbReference type="InterPro" id="IPR007404">
    <property type="entry name" value="YdjM-like"/>
</dbReference>
<dbReference type="KEGG" id="hsn:DV733_03520"/>
<feature type="transmembrane region" description="Helical" evidence="1">
    <location>
        <begin position="61"/>
        <end position="80"/>
    </location>
</feature>
<feature type="transmembrane region" description="Helical" evidence="1">
    <location>
        <begin position="133"/>
        <end position="163"/>
    </location>
</feature>
<evidence type="ECO:0000256" key="1">
    <source>
        <dbReference type="SAM" id="Phobius"/>
    </source>
</evidence>
<dbReference type="GeneID" id="39846903"/>
<keyword evidence="1" id="KW-0812">Transmembrane</keyword>
<dbReference type="EMBL" id="CP031310">
    <property type="protein sequence ID" value="QCC52860.1"/>
    <property type="molecule type" value="Genomic_DNA"/>
</dbReference>
<keyword evidence="2" id="KW-0378">Hydrolase</keyword>
<dbReference type="Pfam" id="PF04307">
    <property type="entry name" value="YdjM"/>
    <property type="match status" value="1"/>
</dbReference>
<evidence type="ECO:0000313" key="2">
    <source>
        <dbReference type="EMBL" id="QCC52860.1"/>
    </source>
</evidence>
<keyword evidence="1" id="KW-0472">Membrane</keyword>
<dbReference type="Proteomes" id="UP000296706">
    <property type="component" value="Chromosome"/>
</dbReference>
<dbReference type="STRING" id="1457250.GCA_000755225_03003"/>
<name>A0A4D6HGD0_9EURY</name>
<sequence>MWPWGHLALGYVLYSLGRRAGRRAPPTDQQTLALALGTQLPDLIDKPLAWWVPILPGGRTLGHSLVFAVPLVLVLGWVAHRRGRRSWVVAFAVGYASHLAGDLYLAVAWGNYYELNILLWPLTPTVLYDAQPSVLWHLSSITLTPLFLAELALGAFVVALWLADGRPGIGSVRRLLRRAGPTPSK</sequence>
<evidence type="ECO:0000313" key="3">
    <source>
        <dbReference type="Proteomes" id="UP000296706"/>
    </source>
</evidence>
<keyword evidence="3" id="KW-1185">Reference proteome</keyword>
<dbReference type="OrthoDB" id="206308at2157"/>
<dbReference type="GO" id="GO:0016787">
    <property type="term" value="F:hydrolase activity"/>
    <property type="evidence" value="ECO:0007669"/>
    <property type="project" value="UniProtKB-KW"/>
</dbReference>
<protein>
    <submittedName>
        <fullName evidence="2">Metal-dependent hydrolase</fullName>
    </submittedName>
</protein>
<dbReference type="RefSeq" id="WP_049993809.1">
    <property type="nucleotide sequence ID" value="NZ_CP031310.1"/>
</dbReference>
<gene>
    <name evidence="2" type="ORF">DV733_03520</name>
</gene>
<dbReference type="AlphaFoldDB" id="A0A4D6HGD0"/>
<reference evidence="2 3" key="1">
    <citation type="journal article" date="2019" name="Nat. Commun.">
        <title>A new type of DNA phosphorothioation-based antiviral system in archaea.</title>
        <authorList>
            <person name="Xiong L."/>
            <person name="Liu S."/>
            <person name="Chen S."/>
            <person name="Xiao Y."/>
            <person name="Zhu B."/>
            <person name="Gao Y."/>
            <person name="Zhang Y."/>
            <person name="Chen B."/>
            <person name="Luo J."/>
            <person name="Deng Z."/>
            <person name="Chen X."/>
            <person name="Wang L."/>
            <person name="Chen S."/>
        </authorList>
    </citation>
    <scope>NUCLEOTIDE SEQUENCE [LARGE SCALE GENOMIC DNA]</scope>
    <source>
        <strain evidence="2 3">CBA1105</strain>
    </source>
</reference>
<feature type="transmembrane region" description="Helical" evidence="1">
    <location>
        <begin position="87"/>
        <end position="113"/>
    </location>
</feature>
<organism evidence="2 3">
    <name type="scientific">Halapricum salinum</name>
    <dbReference type="NCBI Taxonomy" id="1457250"/>
    <lineage>
        <taxon>Archaea</taxon>
        <taxon>Methanobacteriati</taxon>
        <taxon>Methanobacteriota</taxon>
        <taxon>Stenosarchaea group</taxon>
        <taxon>Halobacteria</taxon>
        <taxon>Halobacteriales</taxon>
        <taxon>Haloarculaceae</taxon>
        <taxon>Halapricum</taxon>
    </lineage>
</organism>
<keyword evidence="1" id="KW-1133">Transmembrane helix</keyword>
<accession>A0A4D6HGD0</accession>